<keyword evidence="9" id="KW-1185">Reference proteome</keyword>
<dbReference type="PANTHER" id="PTHR33692:SF1">
    <property type="entry name" value="RIBOSOME MATURATION FACTOR RIMM"/>
    <property type="match status" value="1"/>
</dbReference>
<dbReference type="PANTHER" id="PTHR33692">
    <property type="entry name" value="RIBOSOME MATURATION FACTOR RIMM"/>
    <property type="match status" value="1"/>
</dbReference>
<dbReference type="SUPFAM" id="SSF50447">
    <property type="entry name" value="Translation proteins"/>
    <property type="match status" value="1"/>
</dbReference>
<dbReference type="RefSeq" id="WP_039138409.1">
    <property type="nucleotide sequence ID" value="NZ_JSVC01000007.1"/>
</dbReference>
<keyword evidence="2 5" id="KW-0690">Ribosome biogenesis</keyword>
<comment type="subunit">
    <text evidence="5">Binds ribosomal protein uS19.</text>
</comment>
<evidence type="ECO:0000256" key="3">
    <source>
        <dbReference type="ARBA" id="ARBA00022552"/>
    </source>
</evidence>
<dbReference type="GO" id="GO:0005737">
    <property type="term" value="C:cytoplasm"/>
    <property type="evidence" value="ECO:0007669"/>
    <property type="project" value="UniProtKB-SubCell"/>
</dbReference>
<comment type="similarity">
    <text evidence="5">Belongs to the RimM family.</text>
</comment>
<evidence type="ECO:0000256" key="4">
    <source>
        <dbReference type="ARBA" id="ARBA00023186"/>
    </source>
</evidence>
<comment type="domain">
    <text evidence="5">The PRC barrel domain binds ribosomal protein uS19.</text>
</comment>
<evidence type="ECO:0000259" key="6">
    <source>
        <dbReference type="Pfam" id="PF01782"/>
    </source>
</evidence>
<evidence type="ECO:0000313" key="9">
    <source>
        <dbReference type="Proteomes" id="UP000031408"/>
    </source>
</evidence>
<dbReference type="InterPro" id="IPR011961">
    <property type="entry name" value="RimM"/>
</dbReference>
<evidence type="ECO:0000256" key="1">
    <source>
        <dbReference type="ARBA" id="ARBA00022490"/>
    </source>
</evidence>
<dbReference type="SUPFAM" id="SSF50346">
    <property type="entry name" value="PRC-barrel domain"/>
    <property type="match status" value="1"/>
</dbReference>
<evidence type="ECO:0000313" key="8">
    <source>
        <dbReference type="EMBL" id="KIC95341.1"/>
    </source>
</evidence>
<dbReference type="Proteomes" id="UP000031408">
    <property type="component" value="Unassembled WGS sequence"/>
</dbReference>
<dbReference type="OrthoDB" id="9810331at2"/>
<keyword evidence="4 5" id="KW-0143">Chaperone</keyword>
<dbReference type="Gene3D" id="2.30.30.240">
    <property type="entry name" value="PRC-barrel domain"/>
    <property type="match status" value="1"/>
</dbReference>
<dbReference type="InterPro" id="IPR011033">
    <property type="entry name" value="PRC_barrel-like_sf"/>
</dbReference>
<dbReference type="AlphaFoldDB" id="A0A0C1L762"/>
<dbReference type="GO" id="GO:0042274">
    <property type="term" value="P:ribosomal small subunit biogenesis"/>
    <property type="evidence" value="ECO:0007669"/>
    <property type="project" value="UniProtKB-UniRule"/>
</dbReference>
<keyword evidence="1 5" id="KW-0963">Cytoplasm</keyword>
<dbReference type="NCBIfam" id="TIGR02273">
    <property type="entry name" value="16S_RimM"/>
    <property type="match status" value="1"/>
</dbReference>
<gene>
    <name evidence="5" type="primary">rimM</name>
    <name evidence="8" type="ORF">OI18_07000</name>
</gene>
<dbReference type="GO" id="GO:0043022">
    <property type="term" value="F:ribosome binding"/>
    <property type="evidence" value="ECO:0007669"/>
    <property type="project" value="InterPro"/>
</dbReference>
<evidence type="ECO:0000256" key="5">
    <source>
        <dbReference type="HAMAP-Rule" id="MF_00014"/>
    </source>
</evidence>
<feature type="domain" description="RimM N-terminal" evidence="6">
    <location>
        <begin position="7"/>
        <end position="89"/>
    </location>
</feature>
<name>A0A0C1L762_9BACT</name>
<accession>A0A0C1L762</accession>
<dbReference type="InterPro" id="IPR002676">
    <property type="entry name" value="RimM_N"/>
</dbReference>
<dbReference type="Gene3D" id="2.40.30.60">
    <property type="entry name" value="RimM"/>
    <property type="match status" value="1"/>
</dbReference>
<evidence type="ECO:0000259" key="7">
    <source>
        <dbReference type="Pfam" id="PF24986"/>
    </source>
</evidence>
<dbReference type="InterPro" id="IPR009000">
    <property type="entry name" value="Transl_B-barrel_sf"/>
</dbReference>
<dbReference type="Pfam" id="PF24986">
    <property type="entry name" value="PRC_RimM"/>
    <property type="match status" value="1"/>
</dbReference>
<dbReference type="Pfam" id="PF01782">
    <property type="entry name" value="RimM"/>
    <property type="match status" value="1"/>
</dbReference>
<dbReference type="GO" id="GO:0006364">
    <property type="term" value="P:rRNA processing"/>
    <property type="evidence" value="ECO:0007669"/>
    <property type="project" value="UniProtKB-UniRule"/>
</dbReference>
<protein>
    <recommendedName>
        <fullName evidence="5">Ribosome maturation factor RimM</fullName>
    </recommendedName>
</protein>
<dbReference type="GO" id="GO:0005840">
    <property type="term" value="C:ribosome"/>
    <property type="evidence" value="ECO:0007669"/>
    <property type="project" value="InterPro"/>
</dbReference>
<evidence type="ECO:0000256" key="2">
    <source>
        <dbReference type="ARBA" id="ARBA00022517"/>
    </source>
</evidence>
<dbReference type="EMBL" id="JSVC01000007">
    <property type="protein sequence ID" value="KIC95341.1"/>
    <property type="molecule type" value="Genomic_DNA"/>
</dbReference>
<comment type="caution">
    <text evidence="8">The sequence shown here is derived from an EMBL/GenBank/DDBJ whole genome shotgun (WGS) entry which is preliminary data.</text>
</comment>
<dbReference type="InterPro" id="IPR056792">
    <property type="entry name" value="PRC_RimM"/>
</dbReference>
<comment type="function">
    <text evidence="5">An accessory protein needed during the final step in the assembly of 30S ribosomal subunit, possibly for assembly of the head region. Essential for efficient processing of 16S rRNA. May be needed both before and after RbfA during the maturation of 16S rRNA. It has affinity for free ribosomal 30S subunits but not for 70S ribosomes.</text>
</comment>
<reference evidence="8 9" key="1">
    <citation type="submission" date="2014-11" db="EMBL/GenBank/DDBJ databases">
        <title>Genome sequence of Flavihumibacter solisilvae 3-3.</title>
        <authorList>
            <person name="Zhou G."/>
            <person name="Li M."/>
            <person name="Wang G."/>
        </authorList>
    </citation>
    <scope>NUCLEOTIDE SEQUENCE [LARGE SCALE GENOMIC DNA]</scope>
    <source>
        <strain evidence="8 9">3-3</strain>
    </source>
</reference>
<comment type="subcellular location">
    <subcellularLocation>
        <location evidence="5">Cytoplasm</location>
    </subcellularLocation>
</comment>
<proteinExistence type="inferred from homology"/>
<keyword evidence="3 5" id="KW-0698">rRNA processing</keyword>
<organism evidence="8 9">
    <name type="scientific">Flavihumibacter solisilvae</name>
    <dbReference type="NCBI Taxonomy" id="1349421"/>
    <lineage>
        <taxon>Bacteria</taxon>
        <taxon>Pseudomonadati</taxon>
        <taxon>Bacteroidota</taxon>
        <taxon>Chitinophagia</taxon>
        <taxon>Chitinophagales</taxon>
        <taxon>Chitinophagaceae</taxon>
        <taxon>Flavihumibacter</taxon>
    </lineage>
</organism>
<dbReference type="HAMAP" id="MF_00014">
    <property type="entry name" value="Ribosome_mat_RimM"/>
    <property type="match status" value="1"/>
</dbReference>
<feature type="domain" description="Ribosome maturation factor RimM PRC barrel" evidence="7">
    <location>
        <begin position="102"/>
        <end position="166"/>
    </location>
</feature>
<sequence>MIQYNNIGKIVAGFGVTGEVVLKHSLGKKTSLKGLEAIFIEKRKGEFLPYFIESTKAKSESEVILKLEGINKREDALSLTQKQVWLTESDFGKFAAKTASISLLGFHIIHSGEDLGEILEVIEQPHQVLCRIDLNGKEALIPVHQDTLVKMDQQKKQVLLNLPDGLLDLYR</sequence>
<dbReference type="InterPro" id="IPR036976">
    <property type="entry name" value="RimM_N_sf"/>
</dbReference>
<dbReference type="STRING" id="1349421.OI18_07000"/>